<name>A0AAE3XCI1_9DEIO</name>
<protein>
    <submittedName>
        <fullName evidence="1">Uncharacterized protein</fullName>
    </submittedName>
</protein>
<comment type="caution">
    <text evidence="1">The sequence shown here is derived from an EMBL/GenBank/DDBJ whole genome shotgun (WGS) entry which is preliminary data.</text>
</comment>
<dbReference type="RefSeq" id="WP_309854850.1">
    <property type="nucleotide sequence ID" value="NZ_JAVDQJ010000005.1"/>
</dbReference>
<sequence>MTASAHADGLADGHYLAGTLPVLIRTVRGAREVWTLDLSLNALHLTAADTLEPLRRVERLSWLTTLGDLSGR</sequence>
<dbReference type="EMBL" id="JAVDQK010000004">
    <property type="protein sequence ID" value="MDR6218399.1"/>
    <property type="molecule type" value="Genomic_DNA"/>
</dbReference>
<reference evidence="1" key="1">
    <citation type="submission" date="2023-07" db="EMBL/GenBank/DDBJ databases">
        <title>Sorghum-associated microbial communities from plants grown in Nebraska, USA.</title>
        <authorList>
            <person name="Schachtman D."/>
        </authorList>
    </citation>
    <scope>NUCLEOTIDE SEQUENCE</scope>
    <source>
        <strain evidence="1">BE330</strain>
    </source>
</reference>
<proteinExistence type="predicted"/>
<evidence type="ECO:0000313" key="2">
    <source>
        <dbReference type="Proteomes" id="UP001185331"/>
    </source>
</evidence>
<organism evidence="1 2">
    <name type="scientific">Deinococcus soli</name>
    <name type="common">ex Cha et al. 2016</name>
    <dbReference type="NCBI Taxonomy" id="1309411"/>
    <lineage>
        <taxon>Bacteria</taxon>
        <taxon>Thermotogati</taxon>
        <taxon>Deinococcota</taxon>
        <taxon>Deinococci</taxon>
        <taxon>Deinococcales</taxon>
        <taxon>Deinococcaceae</taxon>
        <taxon>Deinococcus</taxon>
    </lineage>
</organism>
<accession>A0AAE3XCI1</accession>
<evidence type="ECO:0000313" key="1">
    <source>
        <dbReference type="EMBL" id="MDR6218399.1"/>
    </source>
</evidence>
<dbReference type="AlphaFoldDB" id="A0AAE3XCI1"/>
<dbReference type="Proteomes" id="UP001185331">
    <property type="component" value="Unassembled WGS sequence"/>
</dbReference>
<gene>
    <name evidence="1" type="ORF">J2Y00_001962</name>
</gene>